<accession>A0A502CC86</accession>
<evidence type="ECO:0008006" key="3">
    <source>
        <dbReference type="Google" id="ProtNLM"/>
    </source>
</evidence>
<dbReference type="OrthoDB" id="9784149at2"/>
<dbReference type="SUPFAM" id="SSF110849">
    <property type="entry name" value="ParB/Sulfiredoxin"/>
    <property type="match status" value="1"/>
</dbReference>
<dbReference type="InterPro" id="IPR036086">
    <property type="entry name" value="ParB/Sulfiredoxin_sf"/>
</dbReference>
<reference evidence="1 2" key="1">
    <citation type="journal article" date="2019" name="Environ. Microbiol.">
        <title>Species interactions and distinct microbial communities in high Arctic permafrost affected cryosols are associated with the CH4 and CO2 gas fluxes.</title>
        <authorList>
            <person name="Altshuler I."/>
            <person name="Hamel J."/>
            <person name="Turney S."/>
            <person name="Magnuson E."/>
            <person name="Levesque R."/>
            <person name="Greer C."/>
            <person name="Whyte L.G."/>
        </authorList>
    </citation>
    <scope>NUCLEOTIDE SEQUENCE [LARGE SCALE GENOMIC DNA]</scope>
    <source>
        <strain evidence="1 2">S5.1</strain>
    </source>
</reference>
<comment type="caution">
    <text evidence="1">The sequence shown here is derived from an EMBL/GenBank/DDBJ whole genome shotgun (WGS) entry which is preliminary data.</text>
</comment>
<keyword evidence="2" id="KW-1185">Reference proteome</keyword>
<sequence length="306" mass="33913">MAAVRSAIHLSPLFRFPEPPLNFEEGAAESLCHAVQAPETIAPIVVMKTADTWHVIDGWARVMAFRFHFGNTANVMVRVVEWDRTRDDALYQRFAQTFLTLKSRKIDKSLLLFEFYITWNVPQLVLAARIGWTESRVTRELAAAEAMQEAPRFAELHVKAGDPPIDYLYQIQQARHAAAADDKAHSKRAPEKSAVGRLEAKLDALLAKSERFATAEALAKLGIGKPAKEKATAQTADTTGIISTLEAPEIIDCVEDSGGDAVAMIEMGADQFPSIRLLVDTATLDDRRKAEVRHLVHEALDRLLGF</sequence>
<evidence type="ECO:0000313" key="1">
    <source>
        <dbReference type="EMBL" id="TPG10433.1"/>
    </source>
</evidence>
<organism evidence="1 2">
    <name type="scientific">Sphingomonas oligophenolica</name>
    <dbReference type="NCBI Taxonomy" id="301154"/>
    <lineage>
        <taxon>Bacteria</taxon>
        <taxon>Pseudomonadati</taxon>
        <taxon>Pseudomonadota</taxon>
        <taxon>Alphaproteobacteria</taxon>
        <taxon>Sphingomonadales</taxon>
        <taxon>Sphingomonadaceae</taxon>
        <taxon>Sphingomonas</taxon>
    </lineage>
</organism>
<name>A0A502CC86_9SPHN</name>
<evidence type="ECO:0000313" key="2">
    <source>
        <dbReference type="Proteomes" id="UP000318413"/>
    </source>
</evidence>
<dbReference type="AlphaFoldDB" id="A0A502CC86"/>
<gene>
    <name evidence="1" type="ORF">EAH84_12750</name>
</gene>
<dbReference type="Proteomes" id="UP000318413">
    <property type="component" value="Unassembled WGS sequence"/>
</dbReference>
<dbReference type="RefSeq" id="WP_140872395.1">
    <property type="nucleotide sequence ID" value="NZ_RCZK01000011.1"/>
</dbReference>
<dbReference type="EMBL" id="RCZK01000011">
    <property type="protein sequence ID" value="TPG10433.1"/>
    <property type="molecule type" value="Genomic_DNA"/>
</dbReference>
<protein>
    <recommendedName>
        <fullName evidence="3">ParB/Sulfiredoxin domain-containing protein</fullName>
    </recommendedName>
</protein>
<proteinExistence type="predicted"/>